<evidence type="ECO:0000313" key="1">
    <source>
        <dbReference type="EMBL" id="CEG44896.1"/>
    </source>
</evidence>
<protein>
    <recommendedName>
        <fullName evidence="3">Serine protease family</fullName>
    </recommendedName>
</protein>
<evidence type="ECO:0008006" key="3">
    <source>
        <dbReference type="Google" id="ProtNLM"/>
    </source>
</evidence>
<evidence type="ECO:0000313" key="2">
    <source>
        <dbReference type="Proteomes" id="UP000054928"/>
    </source>
</evidence>
<dbReference type="EMBL" id="CCYD01001336">
    <property type="protein sequence ID" value="CEG44896.1"/>
    <property type="molecule type" value="Genomic_DNA"/>
</dbReference>
<reference evidence="2" key="1">
    <citation type="submission" date="2014-09" db="EMBL/GenBank/DDBJ databases">
        <authorList>
            <person name="Sharma Rahul"/>
            <person name="Thines Marco"/>
        </authorList>
    </citation>
    <scope>NUCLEOTIDE SEQUENCE [LARGE SCALE GENOMIC DNA]</scope>
</reference>
<dbReference type="Proteomes" id="UP000054928">
    <property type="component" value="Unassembled WGS sequence"/>
</dbReference>
<dbReference type="OrthoDB" id="425534at2759"/>
<accession>A0A0P1AU52</accession>
<dbReference type="OMA" id="YEANGIM"/>
<dbReference type="GeneID" id="36396280"/>
<name>A0A0P1AU52_PLAHL</name>
<dbReference type="STRING" id="4781.A0A0P1AU52"/>
<proteinExistence type="predicted"/>
<organism evidence="1 2">
    <name type="scientific">Plasmopara halstedii</name>
    <name type="common">Downy mildew of sunflower</name>
    <dbReference type="NCBI Taxonomy" id="4781"/>
    <lineage>
        <taxon>Eukaryota</taxon>
        <taxon>Sar</taxon>
        <taxon>Stramenopiles</taxon>
        <taxon>Oomycota</taxon>
        <taxon>Peronosporomycetes</taxon>
        <taxon>Peronosporales</taxon>
        <taxon>Peronosporaceae</taxon>
        <taxon>Plasmopara</taxon>
    </lineage>
</organism>
<dbReference type="RefSeq" id="XP_024581265.1">
    <property type="nucleotide sequence ID" value="XM_024731049.1"/>
</dbReference>
<keyword evidence="2" id="KW-1185">Reference proteome</keyword>
<dbReference type="AlphaFoldDB" id="A0A0P1AU52"/>
<sequence>MEPLCPSQFAYLLNLLDRDLAVQLQDESRGRMTKSKFGDLAAFSPTSAAHDLFNLISKLSNGARTFVYGSDYEAIMVERLMHLAPPEVTGYILDSPVSTTGVYNYFTDFDDIVDEVARTLMERCDHDRVCSSHFKEPDTLIAVFQDVLTAFDDQPGSACFEIINTMNIMNQKWPASHKLRKLISSLVISPWSYMTIPQLVYRLKRCQPHDVDVLTSFIDNLLNQGLLKNLDSSGQSSEMLYFLIIYSELWERPTPSVAELKKRFTDTVGGWGIYADVKLYCAFSKEQSKVCDRYSFGKYGARGINYKRDRYWNASVTIPSQASVLVMSSKMDMFSPIKYAKSLFESLISKHKELITFQTGSSPMFLSTHLQLRYLSGDTCASKIIASYIRSDGDLTGLDKSCLDEMPTFQMIPSDFNEANFTNSPNFS</sequence>